<dbReference type="HOGENOM" id="CLU_159724_1_0_2"/>
<organism evidence="2 3">
    <name type="scientific">Pyrolobus fumarii (strain DSM 11204 / 1A)</name>
    <dbReference type="NCBI Taxonomy" id="694429"/>
    <lineage>
        <taxon>Archaea</taxon>
        <taxon>Thermoproteota</taxon>
        <taxon>Thermoprotei</taxon>
        <taxon>Desulfurococcales</taxon>
        <taxon>Pyrodictiaceae</taxon>
        <taxon>Pyrolobus</taxon>
    </lineage>
</organism>
<dbReference type="Pfam" id="PF01909">
    <property type="entry name" value="NTP_transf_2"/>
    <property type="match status" value="1"/>
</dbReference>
<dbReference type="KEGG" id="pfm:Pyrfu_1098"/>
<name>G0EF69_PYRF1</name>
<gene>
    <name evidence="2" type="ordered locus">Pyrfu_1098</name>
</gene>
<sequence>MVDSRLKLLREWKKVVQVFASIVKMLYPESEVYLFGGAAEKRLTVLSDIDVMVVLRERVTPEKRVEVIARIWETLEKAGIPPYYPLEIHVVDPKTLEEYKRRGAKLIKLA</sequence>
<dbReference type="OrthoDB" id="40412at2157"/>
<accession>G0EF69</accession>
<dbReference type="GO" id="GO:0016779">
    <property type="term" value="F:nucleotidyltransferase activity"/>
    <property type="evidence" value="ECO:0007669"/>
    <property type="project" value="InterPro"/>
</dbReference>
<feature type="domain" description="Polymerase nucleotidyl transferase" evidence="1">
    <location>
        <begin position="19"/>
        <end position="81"/>
    </location>
</feature>
<dbReference type="Proteomes" id="UP000001037">
    <property type="component" value="Chromosome"/>
</dbReference>
<dbReference type="SUPFAM" id="SSF81301">
    <property type="entry name" value="Nucleotidyltransferase"/>
    <property type="match status" value="1"/>
</dbReference>
<dbReference type="InterPro" id="IPR002934">
    <property type="entry name" value="Polymerase_NTP_transf_dom"/>
</dbReference>
<dbReference type="InterPro" id="IPR043519">
    <property type="entry name" value="NT_sf"/>
</dbReference>
<reference evidence="2 3" key="1">
    <citation type="journal article" date="2011" name="Stand. Genomic Sci.">
        <title>Complete genome sequence of the hyperthermophilic chemolithoautotroph Pyrolobus fumarii type strain (1A).</title>
        <authorList>
            <person name="Anderson I."/>
            <person name="Goker M."/>
            <person name="Nolan M."/>
            <person name="Lucas S."/>
            <person name="Hammon N."/>
            <person name="Deshpande S."/>
            <person name="Cheng J.F."/>
            <person name="Tapia R."/>
            <person name="Han C."/>
            <person name="Goodwin L."/>
            <person name="Pitluck S."/>
            <person name="Huntemann M."/>
            <person name="Liolios K."/>
            <person name="Ivanova N."/>
            <person name="Pagani I."/>
            <person name="Mavromatis K."/>
            <person name="Ovchinikova G."/>
            <person name="Pati A."/>
            <person name="Chen A."/>
            <person name="Palaniappan K."/>
            <person name="Land M."/>
            <person name="Hauser L."/>
            <person name="Brambilla E.M."/>
            <person name="Huber H."/>
            <person name="Yasawong M."/>
            <person name="Rohde M."/>
            <person name="Spring S."/>
            <person name="Abt B."/>
            <person name="Sikorski J."/>
            <person name="Wirth R."/>
            <person name="Detter J.C."/>
            <person name="Woyke T."/>
            <person name="Bristow J."/>
            <person name="Eisen J.A."/>
            <person name="Markowitz V."/>
            <person name="Hugenholtz P."/>
            <person name="Kyrpides N.C."/>
            <person name="Klenk H.P."/>
            <person name="Lapidus A."/>
        </authorList>
    </citation>
    <scope>NUCLEOTIDE SEQUENCE [LARGE SCALE GENOMIC DNA]</scope>
    <source>
        <strain evidence="3">DSM 11204 / 1A</strain>
    </source>
</reference>
<dbReference type="PANTHER" id="PTHR37030">
    <property type="entry name" value="NUCLEOTIDYLTRANSFERASE"/>
    <property type="match status" value="1"/>
</dbReference>
<dbReference type="STRING" id="694429.Pyrfu_1098"/>
<dbReference type="PANTHER" id="PTHR37030:SF3">
    <property type="entry name" value="POLYMERASE NUCLEOTIDYL TRANSFERASE DOMAIN-CONTAINING PROTEIN"/>
    <property type="match status" value="1"/>
</dbReference>
<dbReference type="InParanoid" id="G0EF69"/>
<keyword evidence="3" id="KW-1185">Reference proteome</keyword>
<dbReference type="eggNOG" id="arCOG01205">
    <property type="taxonomic scope" value="Archaea"/>
</dbReference>
<proteinExistence type="predicted"/>
<evidence type="ECO:0000259" key="1">
    <source>
        <dbReference type="Pfam" id="PF01909"/>
    </source>
</evidence>
<dbReference type="CDD" id="cd05403">
    <property type="entry name" value="NT_KNTase_like"/>
    <property type="match status" value="1"/>
</dbReference>
<dbReference type="EMBL" id="CP002838">
    <property type="protein sequence ID" value="AEM38966.1"/>
    <property type="molecule type" value="Genomic_DNA"/>
</dbReference>
<evidence type="ECO:0000313" key="3">
    <source>
        <dbReference type="Proteomes" id="UP000001037"/>
    </source>
</evidence>
<dbReference type="AlphaFoldDB" id="G0EF69"/>
<protein>
    <submittedName>
        <fullName evidence="2">DNA polymerase beta domain protein region</fullName>
    </submittedName>
</protein>
<dbReference type="Gene3D" id="3.30.460.10">
    <property type="entry name" value="Beta Polymerase, domain 2"/>
    <property type="match status" value="1"/>
</dbReference>
<evidence type="ECO:0000313" key="2">
    <source>
        <dbReference type="EMBL" id="AEM38966.1"/>
    </source>
</evidence>